<evidence type="ECO:0000313" key="3">
    <source>
        <dbReference type="Proteomes" id="UP000828390"/>
    </source>
</evidence>
<accession>A0A9D4QQE0</accession>
<name>A0A9D4QQE0_DREPO</name>
<feature type="compositionally biased region" description="Polar residues" evidence="1">
    <location>
        <begin position="114"/>
        <end position="123"/>
    </location>
</feature>
<keyword evidence="3" id="KW-1185">Reference proteome</keyword>
<dbReference type="Proteomes" id="UP000828390">
    <property type="component" value="Unassembled WGS sequence"/>
</dbReference>
<evidence type="ECO:0000313" key="2">
    <source>
        <dbReference type="EMBL" id="KAH3839549.1"/>
    </source>
</evidence>
<reference evidence="2" key="1">
    <citation type="journal article" date="2019" name="bioRxiv">
        <title>The Genome of the Zebra Mussel, Dreissena polymorpha: A Resource for Invasive Species Research.</title>
        <authorList>
            <person name="McCartney M.A."/>
            <person name="Auch B."/>
            <person name="Kono T."/>
            <person name="Mallez S."/>
            <person name="Zhang Y."/>
            <person name="Obille A."/>
            <person name="Becker A."/>
            <person name="Abrahante J.E."/>
            <person name="Garbe J."/>
            <person name="Badalamenti J.P."/>
            <person name="Herman A."/>
            <person name="Mangelson H."/>
            <person name="Liachko I."/>
            <person name="Sullivan S."/>
            <person name="Sone E.D."/>
            <person name="Koren S."/>
            <person name="Silverstein K.A.T."/>
            <person name="Beckman K.B."/>
            <person name="Gohl D.M."/>
        </authorList>
    </citation>
    <scope>NUCLEOTIDE SEQUENCE</scope>
    <source>
        <strain evidence="2">Duluth1</strain>
        <tissue evidence="2">Whole animal</tissue>
    </source>
</reference>
<organism evidence="2 3">
    <name type="scientific">Dreissena polymorpha</name>
    <name type="common">Zebra mussel</name>
    <name type="synonym">Mytilus polymorpha</name>
    <dbReference type="NCBI Taxonomy" id="45954"/>
    <lineage>
        <taxon>Eukaryota</taxon>
        <taxon>Metazoa</taxon>
        <taxon>Spiralia</taxon>
        <taxon>Lophotrochozoa</taxon>
        <taxon>Mollusca</taxon>
        <taxon>Bivalvia</taxon>
        <taxon>Autobranchia</taxon>
        <taxon>Heteroconchia</taxon>
        <taxon>Euheterodonta</taxon>
        <taxon>Imparidentia</taxon>
        <taxon>Neoheterodontei</taxon>
        <taxon>Myida</taxon>
        <taxon>Dreissenoidea</taxon>
        <taxon>Dreissenidae</taxon>
        <taxon>Dreissena</taxon>
    </lineage>
</organism>
<feature type="compositionally biased region" description="Basic residues" evidence="1">
    <location>
        <begin position="67"/>
        <end position="78"/>
    </location>
</feature>
<evidence type="ECO:0000256" key="1">
    <source>
        <dbReference type="SAM" id="MobiDB-lite"/>
    </source>
</evidence>
<sequence>MGVSRHESSGYRYHTGDHQQEFLGYGNHQESSSPRFPIAGNTQVNQRSHGNSPVNHPGGAYGYNVAHKSREKRQPRPRSSHENIGRDGGSGKHLSARAPGKRHAPREGSGDEGISSTKMSKSDSCPIRGCRGEFTLRHSLRSHLPEVMDLRVPIHDNFTRRRLGFPLTMGVRVIREGTTLVDVMRFCSSMGYTLNGASGNPSTWTLTSGTV</sequence>
<protein>
    <submittedName>
        <fullName evidence="2">Uncharacterized protein</fullName>
    </submittedName>
</protein>
<feature type="region of interest" description="Disordered" evidence="1">
    <location>
        <begin position="1"/>
        <end position="128"/>
    </location>
</feature>
<comment type="caution">
    <text evidence="2">The sequence shown here is derived from an EMBL/GenBank/DDBJ whole genome shotgun (WGS) entry which is preliminary data.</text>
</comment>
<proteinExistence type="predicted"/>
<feature type="compositionally biased region" description="Polar residues" evidence="1">
    <location>
        <begin position="28"/>
        <end position="54"/>
    </location>
</feature>
<feature type="compositionally biased region" description="Basic and acidic residues" evidence="1">
    <location>
        <begin position="1"/>
        <end position="20"/>
    </location>
</feature>
<dbReference type="EMBL" id="JAIWYP010000004">
    <property type="protein sequence ID" value="KAH3839549.1"/>
    <property type="molecule type" value="Genomic_DNA"/>
</dbReference>
<dbReference type="AlphaFoldDB" id="A0A9D4QQE0"/>
<gene>
    <name evidence="2" type="ORF">DPMN_112981</name>
</gene>
<reference evidence="2" key="2">
    <citation type="submission" date="2020-11" db="EMBL/GenBank/DDBJ databases">
        <authorList>
            <person name="McCartney M.A."/>
            <person name="Auch B."/>
            <person name="Kono T."/>
            <person name="Mallez S."/>
            <person name="Becker A."/>
            <person name="Gohl D.M."/>
            <person name="Silverstein K.A.T."/>
            <person name="Koren S."/>
            <person name="Bechman K.B."/>
            <person name="Herman A."/>
            <person name="Abrahante J.E."/>
            <person name="Garbe J."/>
        </authorList>
    </citation>
    <scope>NUCLEOTIDE SEQUENCE</scope>
    <source>
        <strain evidence="2">Duluth1</strain>
        <tissue evidence="2">Whole animal</tissue>
    </source>
</reference>